<organism evidence="1">
    <name type="scientific">Anguilla anguilla</name>
    <name type="common">European freshwater eel</name>
    <name type="synonym">Muraena anguilla</name>
    <dbReference type="NCBI Taxonomy" id="7936"/>
    <lineage>
        <taxon>Eukaryota</taxon>
        <taxon>Metazoa</taxon>
        <taxon>Chordata</taxon>
        <taxon>Craniata</taxon>
        <taxon>Vertebrata</taxon>
        <taxon>Euteleostomi</taxon>
        <taxon>Actinopterygii</taxon>
        <taxon>Neopterygii</taxon>
        <taxon>Teleostei</taxon>
        <taxon>Anguilliformes</taxon>
        <taxon>Anguillidae</taxon>
        <taxon>Anguilla</taxon>
    </lineage>
</organism>
<evidence type="ECO:0000313" key="1">
    <source>
        <dbReference type="EMBL" id="JAH69226.1"/>
    </source>
</evidence>
<reference evidence="1" key="2">
    <citation type="journal article" date="2015" name="Fish Shellfish Immunol.">
        <title>Early steps in the European eel (Anguilla anguilla)-Vibrio vulnificus interaction in the gills: Role of the RtxA13 toxin.</title>
        <authorList>
            <person name="Callol A."/>
            <person name="Pajuelo D."/>
            <person name="Ebbesson L."/>
            <person name="Teles M."/>
            <person name="MacKenzie S."/>
            <person name="Amaro C."/>
        </authorList>
    </citation>
    <scope>NUCLEOTIDE SEQUENCE</scope>
</reference>
<dbReference type="EMBL" id="GBXM01039351">
    <property type="protein sequence ID" value="JAH69226.1"/>
    <property type="molecule type" value="Transcribed_RNA"/>
</dbReference>
<sequence>MKYKSRMEK</sequence>
<proteinExistence type="predicted"/>
<reference evidence="1" key="1">
    <citation type="submission" date="2014-11" db="EMBL/GenBank/DDBJ databases">
        <authorList>
            <person name="Amaro Gonzalez C."/>
        </authorList>
    </citation>
    <scope>NUCLEOTIDE SEQUENCE</scope>
</reference>
<name>A0A0E9UU08_ANGAN</name>
<accession>A0A0E9UU08</accession>
<protein>
    <submittedName>
        <fullName evidence="1">Uncharacterized protein</fullName>
    </submittedName>
</protein>